<reference evidence="5 6" key="1">
    <citation type="submission" date="2022-11" db="EMBL/GenBank/DDBJ databases">
        <title>Nonomuraea corallina sp. nov., a new species of the genus Nonomuraea isolated from sea side sediment in Thai sea.</title>
        <authorList>
            <person name="Ngamcharungchit C."/>
            <person name="Matsumoto A."/>
            <person name="Suriyachadkun C."/>
            <person name="Panbangred W."/>
            <person name="Inahashi Y."/>
            <person name="Intra B."/>
        </authorList>
    </citation>
    <scope>NUCLEOTIDE SEQUENCE [LARGE SCALE GENOMIC DNA]</scope>
    <source>
        <strain evidence="5 6">DSM 43553</strain>
    </source>
</reference>
<dbReference type="GO" id="GO:0016829">
    <property type="term" value="F:lyase activity"/>
    <property type="evidence" value="ECO:0007669"/>
    <property type="project" value="UniProtKB-KW"/>
</dbReference>
<evidence type="ECO:0000256" key="1">
    <source>
        <dbReference type="ARBA" id="ARBA00023239"/>
    </source>
</evidence>
<dbReference type="Pfam" id="PF00206">
    <property type="entry name" value="Lyase_1"/>
    <property type="match status" value="2"/>
</dbReference>
<evidence type="ECO:0000259" key="4">
    <source>
        <dbReference type="Pfam" id="PF00206"/>
    </source>
</evidence>
<comment type="caution">
    <text evidence="5">The sequence shown here is derived from an EMBL/GenBank/DDBJ whole genome shotgun (WGS) entry which is preliminary data.</text>
</comment>
<evidence type="ECO:0000256" key="2">
    <source>
        <dbReference type="ARBA" id="ARBA00034772"/>
    </source>
</evidence>
<dbReference type="PRINTS" id="PR00149">
    <property type="entry name" value="FUMRATELYASE"/>
</dbReference>
<dbReference type="PANTHER" id="PTHR43172:SF2">
    <property type="entry name" value="ADENYLOSUCCINATE LYASE C-TERMINAL DOMAIN-CONTAINING PROTEIN"/>
    <property type="match status" value="1"/>
</dbReference>
<dbReference type="Proteomes" id="UP001212498">
    <property type="component" value="Unassembled WGS sequence"/>
</dbReference>
<name>A0ABT4T3I3_9ACTN</name>
<dbReference type="RefSeq" id="WP_271278175.1">
    <property type="nucleotide sequence ID" value="NZ_BAABFD010000001.1"/>
</dbReference>
<sequence>MRAGVRVEELTSDQAWVRAMLDAEAALTRAQARAGLVPEEAAALIGRAAAELDVDVPALARRARRSANPVVPLVSDLREAAGAAASHVHLGATSQDILDTAAMLVARRASEAILADLDAVAASLAGLAERHRTTVMAARTLGQQAVPTTFGLKAATWLAGVLRARDRLAAVPLPAQLGGAAGTLSALTEATEGPPTSAQSPEGAEAAGTSLPTPHQPGEGRSPSALTEAAEGASARAQSSEGAGAAETPSPTPHQPGEGRTSEGRAASGVGEHPPSVGERALRVVELFAQETGLVAPEIPWHAERSVVADLGAALAGVSTALGKIAADVVLMSQTEVGEVAEASPGGSSAMPHKRNPALSVLIRAASLQVPVYAQALAQVGEHERAAGAWQAEWSPLRECLRLTGGAAETAAELTAGLQVFPGKMRANAGLTGGRIVSERLAAHLGRDALTETLRRDGSLDAPADLLDPSGYLGAAPALTDRVLAAYRDREGHQ</sequence>
<feature type="region of interest" description="Disordered" evidence="3">
    <location>
        <begin position="190"/>
        <end position="277"/>
    </location>
</feature>
<dbReference type="Gene3D" id="1.10.275.10">
    <property type="entry name" value="Fumarase/aspartase (N-terminal domain)"/>
    <property type="match status" value="1"/>
</dbReference>
<evidence type="ECO:0000313" key="6">
    <source>
        <dbReference type="Proteomes" id="UP001212498"/>
    </source>
</evidence>
<proteinExistence type="inferred from homology"/>
<keyword evidence="1 5" id="KW-0456">Lyase</keyword>
<accession>A0ABT4T3I3</accession>
<dbReference type="InterPro" id="IPR022761">
    <property type="entry name" value="Fumarate_lyase_N"/>
</dbReference>
<dbReference type="InterPro" id="IPR000362">
    <property type="entry name" value="Fumarate_lyase_fam"/>
</dbReference>
<feature type="domain" description="Fumarate lyase N-terminal" evidence="4">
    <location>
        <begin position="282"/>
        <end position="370"/>
    </location>
</feature>
<dbReference type="InterPro" id="IPR008948">
    <property type="entry name" value="L-Aspartase-like"/>
</dbReference>
<evidence type="ECO:0000313" key="5">
    <source>
        <dbReference type="EMBL" id="MDA0644087.1"/>
    </source>
</evidence>
<feature type="domain" description="Fumarate lyase N-terminal" evidence="4">
    <location>
        <begin position="16"/>
        <end position="188"/>
    </location>
</feature>
<organism evidence="5 6">
    <name type="scientific">Nonomuraea ferruginea</name>
    <dbReference type="NCBI Taxonomy" id="46174"/>
    <lineage>
        <taxon>Bacteria</taxon>
        <taxon>Bacillati</taxon>
        <taxon>Actinomycetota</taxon>
        <taxon>Actinomycetes</taxon>
        <taxon>Streptosporangiales</taxon>
        <taxon>Streptosporangiaceae</taxon>
        <taxon>Nonomuraea</taxon>
    </lineage>
</organism>
<dbReference type="PANTHER" id="PTHR43172">
    <property type="entry name" value="ADENYLOSUCCINATE LYASE"/>
    <property type="match status" value="1"/>
</dbReference>
<dbReference type="InterPro" id="IPR024083">
    <property type="entry name" value="Fumarase/histidase_N"/>
</dbReference>
<gene>
    <name evidence="5" type="ORF">OUY24_25955</name>
</gene>
<evidence type="ECO:0000256" key="3">
    <source>
        <dbReference type="SAM" id="MobiDB-lite"/>
    </source>
</evidence>
<dbReference type="InterPro" id="IPR020557">
    <property type="entry name" value="Fumarate_lyase_CS"/>
</dbReference>
<dbReference type="PROSITE" id="PS00163">
    <property type="entry name" value="FUMARATE_LYASES"/>
    <property type="match status" value="1"/>
</dbReference>
<keyword evidence="6" id="KW-1185">Reference proteome</keyword>
<comment type="similarity">
    <text evidence="2">Belongs to the class-II fumarase/aspartase family.</text>
</comment>
<protein>
    <submittedName>
        <fullName evidence="5">Lyase family protein</fullName>
    </submittedName>
</protein>
<dbReference type="SUPFAM" id="SSF48557">
    <property type="entry name" value="L-aspartase-like"/>
    <property type="match status" value="2"/>
</dbReference>
<dbReference type="Gene3D" id="1.20.200.10">
    <property type="entry name" value="Fumarase/aspartase (Central domain)"/>
    <property type="match status" value="1"/>
</dbReference>
<dbReference type="EMBL" id="JAPNUD010000085">
    <property type="protein sequence ID" value="MDA0644087.1"/>
    <property type="molecule type" value="Genomic_DNA"/>
</dbReference>